<dbReference type="GeneID" id="108744238"/>
<protein>
    <submittedName>
        <fullName evidence="2">Uncharacterized protein LOC108744238</fullName>
    </submittedName>
</protein>
<dbReference type="Proteomes" id="UP000192223">
    <property type="component" value="Unplaced"/>
</dbReference>
<dbReference type="KEGG" id="apln:108744238"/>
<gene>
    <name evidence="2" type="primary">LOC108744238</name>
</gene>
<dbReference type="InParanoid" id="A0A1W4XSG3"/>
<proteinExistence type="predicted"/>
<evidence type="ECO:0000313" key="1">
    <source>
        <dbReference type="Proteomes" id="UP000192223"/>
    </source>
</evidence>
<accession>A0A1W4XSG3</accession>
<keyword evidence="1" id="KW-1185">Reference proteome</keyword>
<dbReference type="RefSeq" id="XP_018335403.1">
    <property type="nucleotide sequence ID" value="XM_018479901.1"/>
</dbReference>
<name>A0A1W4XSG3_AGRPL</name>
<dbReference type="AlphaFoldDB" id="A0A1W4XSG3"/>
<evidence type="ECO:0000313" key="2">
    <source>
        <dbReference type="RefSeq" id="XP_018335403.1"/>
    </source>
</evidence>
<sequence>MTQKNEIKIRKLSEVTGVPSEKSNTPEALKKLMEFVPNFDVDSDDSDTSEIADLFEQFHKDSFLVKRPGQKRLKKDEAAKMTMKAFTNDYKRVMEELRKEQQIGDNMVYEDPNDDFAELKKLKTDFQQFEEIEKLPVNGELIAPQENCQQQCLARNDFISDMWSLLERHREDQKFVITPPWYDAYRQEQPHWSERPFIAWSVVDEAKQKCEKWLKKIEEDKNK</sequence>
<organism evidence="1 2">
    <name type="scientific">Agrilus planipennis</name>
    <name type="common">Emerald ash borer</name>
    <name type="synonym">Agrilus marcopoli</name>
    <dbReference type="NCBI Taxonomy" id="224129"/>
    <lineage>
        <taxon>Eukaryota</taxon>
        <taxon>Metazoa</taxon>
        <taxon>Ecdysozoa</taxon>
        <taxon>Arthropoda</taxon>
        <taxon>Hexapoda</taxon>
        <taxon>Insecta</taxon>
        <taxon>Pterygota</taxon>
        <taxon>Neoptera</taxon>
        <taxon>Endopterygota</taxon>
        <taxon>Coleoptera</taxon>
        <taxon>Polyphaga</taxon>
        <taxon>Elateriformia</taxon>
        <taxon>Buprestoidea</taxon>
        <taxon>Buprestidae</taxon>
        <taxon>Agrilinae</taxon>
        <taxon>Agrilus</taxon>
    </lineage>
</organism>
<dbReference type="OrthoDB" id="6763109at2759"/>
<reference evidence="2" key="1">
    <citation type="submission" date="2025-08" db="UniProtKB">
        <authorList>
            <consortium name="RefSeq"/>
        </authorList>
    </citation>
    <scope>IDENTIFICATION</scope>
    <source>
        <tissue evidence="2">Entire body</tissue>
    </source>
</reference>